<dbReference type="Proteomes" id="UP000325577">
    <property type="component" value="Linkage Group LG0"/>
</dbReference>
<proteinExistence type="predicted"/>
<organism evidence="2 3">
    <name type="scientific">Nyssa sinensis</name>
    <dbReference type="NCBI Taxonomy" id="561372"/>
    <lineage>
        <taxon>Eukaryota</taxon>
        <taxon>Viridiplantae</taxon>
        <taxon>Streptophyta</taxon>
        <taxon>Embryophyta</taxon>
        <taxon>Tracheophyta</taxon>
        <taxon>Spermatophyta</taxon>
        <taxon>Magnoliopsida</taxon>
        <taxon>eudicotyledons</taxon>
        <taxon>Gunneridae</taxon>
        <taxon>Pentapetalae</taxon>
        <taxon>asterids</taxon>
        <taxon>Cornales</taxon>
        <taxon>Nyssaceae</taxon>
        <taxon>Nyssa</taxon>
    </lineage>
</organism>
<dbReference type="EMBL" id="CM018031">
    <property type="protein sequence ID" value="KAA8549696.1"/>
    <property type="molecule type" value="Genomic_DNA"/>
</dbReference>
<name>A0A5J5C410_9ASTE</name>
<keyword evidence="3" id="KW-1185">Reference proteome</keyword>
<reference evidence="2 3" key="1">
    <citation type="submission" date="2019-09" db="EMBL/GenBank/DDBJ databases">
        <title>A chromosome-level genome assembly of the Chinese tupelo Nyssa sinensis.</title>
        <authorList>
            <person name="Yang X."/>
            <person name="Kang M."/>
            <person name="Yang Y."/>
            <person name="Xiong H."/>
            <person name="Wang M."/>
            <person name="Zhang Z."/>
            <person name="Wang Z."/>
            <person name="Wu H."/>
            <person name="Ma T."/>
            <person name="Liu J."/>
            <person name="Xi Z."/>
        </authorList>
    </citation>
    <scope>NUCLEOTIDE SEQUENCE [LARGE SCALE GENOMIC DNA]</scope>
    <source>
        <strain evidence="2">J267</strain>
        <tissue evidence="2">Leaf</tissue>
    </source>
</reference>
<protein>
    <submittedName>
        <fullName evidence="2">Uncharacterized protein</fullName>
    </submittedName>
</protein>
<evidence type="ECO:0000313" key="3">
    <source>
        <dbReference type="Proteomes" id="UP000325577"/>
    </source>
</evidence>
<dbReference type="PANTHER" id="PTHR33675:SF4">
    <property type="match status" value="1"/>
</dbReference>
<dbReference type="PANTHER" id="PTHR33675">
    <property type="entry name" value="NUCLEAR RECEPTOR FAMILY 2 GROUP C PROTEIN"/>
    <property type="match status" value="1"/>
</dbReference>
<evidence type="ECO:0000313" key="2">
    <source>
        <dbReference type="EMBL" id="KAA8549696.1"/>
    </source>
</evidence>
<accession>A0A5J5C410</accession>
<sequence>MAQKRKVEVIVDENDRGLYSFFQNTANNVTQLYSQSLSYQKIAFDAGQRHALEKLNEWMAMKQQEGKLLTVADIIPYLQEQLNNSELSSQLQELCGNGSHQIGASQNVQMEPGASSSAPLMQGQDTDMEMDIASEDPNH</sequence>
<dbReference type="OrthoDB" id="815101at2759"/>
<feature type="region of interest" description="Disordered" evidence="1">
    <location>
        <begin position="98"/>
        <end position="139"/>
    </location>
</feature>
<dbReference type="AlphaFoldDB" id="A0A5J5C410"/>
<feature type="compositionally biased region" description="Polar residues" evidence="1">
    <location>
        <begin position="98"/>
        <end position="125"/>
    </location>
</feature>
<gene>
    <name evidence="2" type="ORF">F0562_001286</name>
</gene>
<feature type="compositionally biased region" description="Acidic residues" evidence="1">
    <location>
        <begin position="126"/>
        <end position="139"/>
    </location>
</feature>
<evidence type="ECO:0000256" key="1">
    <source>
        <dbReference type="SAM" id="MobiDB-lite"/>
    </source>
</evidence>